<dbReference type="AlphaFoldDB" id="A0A0W8EUV0"/>
<dbReference type="EMBL" id="LNQE01001730">
    <property type="protein sequence ID" value="KUG12254.1"/>
    <property type="molecule type" value="Genomic_DNA"/>
</dbReference>
<protein>
    <submittedName>
        <fullName evidence="1">Uncharacterized protein</fullName>
    </submittedName>
</protein>
<accession>A0A0W8EUV0</accession>
<sequence>MNIKKTATVTLALLLAGLLLVSAASAATEEVQVIRYADNNYSVVEASATRDLTELQLMTKIYSNGPVYFQGPTFDPDDPWGDGGQNMILYYDHNGTYVRNLTDLVGGMNDGDELRVQASDGMSRYFGYDNVYTPDARQGDMILAWWDDQYGFVPDYAEGIRLFFYTPPSTYGVDDSLNLTLRDMQASFDPWYSYNYSGTWPSAKGLSVKYVQYLKIYPPHRYDFNTTGDTTAFAYEGGVSASPGQNDPSGTTVATSLIADDDGYYENTVSTTTAEYAAQRFVFNVTENPANIESLAFTWDGTSSHDSSAADQSATIYIWRDGSGYEAFTNDITSDIDDYVVNDNVTMLVMQNAAQFYDENDEEDKISRLATDYVKLVVTHHHPN</sequence>
<evidence type="ECO:0000313" key="1">
    <source>
        <dbReference type="EMBL" id="KUG12254.1"/>
    </source>
</evidence>
<gene>
    <name evidence="1" type="ORF">ASZ90_016454</name>
</gene>
<comment type="caution">
    <text evidence="1">The sequence shown here is derived from an EMBL/GenBank/DDBJ whole genome shotgun (WGS) entry which is preliminary data.</text>
</comment>
<proteinExistence type="predicted"/>
<organism evidence="1">
    <name type="scientific">hydrocarbon metagenome</name>
    <dbReference type="NCBI Taxonomy" id="938273"/>
    <lineage>
        <taxon>unclassified sequences</taxon>
        <taxon>metagenomes</taxon>
        <taxon>ecological metagenomes</taxon>
    </lineage>
</organism>
<reference evidence="1" key="1">
    <citation type="journal article" date="2015" name="Proc. Natl. Acad. Sci. U.S.A.">
        <title>Networks of energetic and metabolic interactions define dynamics in microbial communities.</title>
        <authorList>
            <person name="Embree M."/>
            <person name="Liu J.K."/>
            <person name="Al-Bassam M.M."/>
            <person name="Zengler K."/>
        </authorList>
    </citation>
    <scope>NUCLEOTIDE SEQUENCE</scope>
</reference>
<name>A0A0W8EUV0_9ZZZZ</name>